<protein>
    <submittedName>
        <fullName evidence="1">Uncharacterized protein YjlB</fullName>
    </submittedName>
</protein>
<dbReference type="Gene3D" id="2.60.120.10">
    <property type="entry name" value="Jelly Rolls"/>
    <property type="match status" value="1"/>
</dbReference>
<dbReference type="InterPro" id="IPR047121">
    <property type="entry name" value="YjiB-like"/>
</dbReference>
<proteinExistence type="predicted"/>
<dbReference type="PIRSF" id="PIRSF019307">
    <property type="entry name" value="UCP019307"/>
    <property type="match status" value="1"/>
</dbReference>
<dbReference type="RefSeq" id="WP_131991534.1">
    <property type="nucleotide sequence ID" value="NZ_SMGK01000001.1"/>
</dbReference>
<evidence type="ECO:0000313" key="1">
    <source>
        <dbReference type="EMBL" id="TCK75632.1"/>
    </source>
</evidence>
<dbReference type="InterPro" id="IPR011051">
    <property type="entry name" value="RmlC_Cupin_sf"/>
</dbReference>
<dbReference type="CDD" id="cd02219">
    <property type="entry name" value="cupin_YjlB-like"/>
    <property type="match status" value="1"/>
</dbReference>
<keyword evidence="2" id="KW-1185">Reference proteome</keyword>
<dbReference type="AlphaFoldDB" id="A0A4R1LBB0"/>
<dbReference type="EMBL" id="SMGK01000001">
    <property type="protein sequence ID" value="TCK75632.1"/>
    <property type="molecule type" value="Genomic_DNA"/>
</dbReference>
<dbReference type="SUPFAM" id="SSF51182">
    <property type="entry name" value="RmlC-like cupins"/>
    <property type="match status" value="1"/>
</dbReference>
<gene>
    <name evidence="1" type="ORF">C7378_0618</name>
</gene>
<sequence length="203" mass="22260">MTSTNRRHFAAMLAAIGLVPERALFADAGHAARKPEDVELLRLTHNGWVPNNEQLPVLIYRGAFDVTGEDPAAIFEKAFMRNGWPPQWRNGVYDFHHYHSTAHEVLGFAGGQATLLLGGENGHEVIVRSGDVAVLPTGTGHCRLKSSADFLVVGAYPPDQQWDICRTPPSQSAVDRMRHLRFPNSDPVTGGAGSLTQYWHQAG</sequence>
<dbReference type="Proteomes" id="UP000295210">
    <property type="component" value="Unassembled WGS sequence"/>
</dbReference>
<reference evidence="1 2" key="1">
    <citation type="submission" date="2019-03" db="EMBL/GenBank/DDBJ databases">
        <title>Genomic Encyclopedia of Type Strains, Phase IV (KMG-IV): sequencing the most valuable type-strain genomes for metagenomic binning, comparative biology and taxonomic classification.</title>
        <authorList>
            <person name="Goeker M."/>
        </authorList>
    </citation>
    <scope>NUCLEOTIDE SEQUENCE [LARGE SCALE GENOMIC DNA]</scope>
    <source>
        <strain evidence="1 2">DSM 103428</strain>
    </source>
</reference>
<dbReference type="InterPro" id="IPR014710">
    <property type="entry name" value="RmlC-like_jellyroll"/>
</dbReference>
<dbReference type="OrthoDB" id="9791759at2"/>
<dbReference type="InterPro" id="IPR014500">
    <property type="entry name" value="UCP019307_cupin"/>
</dbReference>
<evidence type="ECO:0000313" key="2">
    <source>
        <dbReference type="Proteomes" id="UP000295210"/>
    </source>
</evidence>
<dbReference type="PANTHER" id="PTHR36448">
    <property type="entry name" value="BLR7373 PROTEIN"/>
    <property type="match status" value="1"/>
</dbReference>
<organism evidence="1 2">
    <name type="scientific">Acidipila rosea</name>
    <dbReference type="NCBI Taxonomy" id="768535"/>
    <lineage>
        <taxon>Bacteria</taxon>
        <taxon>Pseudomonadati</taxon>
        <taxon>Acidobacteriota</taxon>
        <taxon>Terriglobia</taxon>
        <taxon>Terriglobales</taxon>
        <taxon>Acidobacteriaceae</taxon>
        <taxon>Acidipila</taxon>
    </lineage>
</organism>
<accession>A0A4R1LBB0</accession>
<dbReference type="PANTHER" id="PTHR36448:SF2">
    <property type="entry name" value="CUPIN TYPE-1 DOMAIN-CONTAINING PROTEIN"/>
    <property type="match status" value="1"/>
</dbReference>
<name>A0A4R1LBB0_9BACT</name>
<comment type="caution">
    <text evidence="1">The sequence shown here is derived from an EMBL/GenBank/DDBJ whole genome shotgun (WGS) entry which is preliminary data.</text>
</comment>